<dbReference type="SMART" id="SM00355">
    <property type="entry name" value="ZnF_C2H2"/>
    <property type="match status" value="2"/>
</dbReference>
<evidence type="ECO:0000313" key="2">
    <source>
        <dbReference type="EMBL" id="KIL60873.1"/>
    </source>
</evidence>
<dbReference type="Gene3D" id="3.30.160.60">
    <property type="entry name" value="Classic Zinc Finger"/>
    <property type="match status" value="1"/>
</dbReference>
<organism evidence="2 3">
    <name type="scientific">Amanita muscaria (strain Koide BX008)</name>
    <dbReference type="NCBI Taxonomy" id="946122"/>
    <lineage>
        <taxon>Eukaryota</taxon>
        <taxon>Fungi</taxon>
        <taxon>Dikarya</taxon>
        <taxon>Basidiomycota</taxon>
        <taxon>Agaricomycotina</taxon>
        <taxon>Agaricomycetes</taxon>
        <taxon>Agaricomycetidae</taxon>
        <taxon>Agaricales</taxon>
        <taxon>Pluteineae</taxon>
        <taxon>Amanitaceae</taxon>
        <taxon>Amanita</taxon>
    </lineage>
</organism>
<dbReference type="InParanoid" id="A0A0C2WWX9"/>
<dbReference type="InterPro" id="IPR013087">
    <property type="entry name" value="Znf_C2H2_type"/>
</dbReference>
<name>A0A0C2WWX9_AMAMK</name>
<dbReference type="InterPro" id="IPR036236">
    <property type="entry name" value="Znf_C2H2_sf"/>
</dbReference>
<sequence length="108" mass="12618">MAVEVPTSANYSLLLDPNTNMYSRMSDDNTVNWHCNFSGCQYVSRSKKDMKRHFSNLRHGGRREHHCEYCGKGSVQQDTLRRHVKATRCWLRQAELAEDTYSTSTDWN</sequence>
<protein>
    <recommendedName>
        <fullName evidence="1">C2H2-type domain-containing protein</fullName>
    </recommendedName>
</protein>
<reference evidence="2 3" key="1">
    <citation type="submission" date="2014-04" db="EMBL/GenBank/DDBJ databases">
        <title>Evolutionary Origins and Diversification of the Mycorrhizal Mutualists.</title>
        <authorList>
            <consortium name="DOE Joint Genome Institute"/>
            <consortium name="Mycorrhizal Genomics Consortium"/>
            <person name="Kohler A."/>
            <person name="Kuo A."/>
            <person name="Nagy L.G."/>
            <person name="Floudas D."/>
            <person name="Copeland A."/>
            <person name="Barry K.W."/>
            <person name="Cichocki N."/>
            <person name="Veneault-Fourrey C."/>
            <person name="LaButti K."/>
            <person name="Lindquist E.A."/>
            <person name="Lipzen A."/>
            <person name="Lundell T."/>
            <person name="Morin E."/>
            <person name="Murat C."/>
            <person name="Riley R."/>
            <person name="Ohm R."/>
            <person name="Sun H."/>
            <person name="Tunlid A."/>
            <person name="Henrissat B."/>
            <person name="Grigoriev I.V."/>
            <person name="Hibbett D.S."/>
            <person name="Martin F."/>
        </authorList>
    </citation>
    <scope>NUCLEOTIDE SEQUENCE [LARGE SCALE GENOMIC DNA]</scope>
    <source>
        <strain evidence="2 3">Koide BX008</strain>
    </source>
</reference>
<feature type="domain" description="C2H2-type" evidence="1">
    <location>
        <begin position="65"/>
        <end position="85"/>
    </location>
</feature>
<feature type="domain" description="C2H2-type" evidence="1">
    <location>
        <begin position="33"/>
        <end position="59"/>
    </location>
</feature>
<dbReference type="OrthoDB" id="6365676at2759"/>
<dbReference type="SUPFAM" id="SSF57667">
    <property type="entry name" value="beta-beta-alpha zinc fingers"/>
    <property type="match status" value="1"/>
</dbReference>
<keyword evidence="3" id="KW-1185">Reference proteome</keyword>
<dbReference type="AlphaFoldDB" id="A0A0C2WWX9"/>
<gene>
    <name evidence="2" type="ORF">M378DRAFT_905888</name>
</gene>
<accession>A0A0C2WWX9</accession>
<evidence type="ECO:0000259" key="1">
    <source>
        <dbReference type="SMART" id="SM00355"/>
    </source>
</evidence>
<proteinExistence type="predicted"/>
<evidence type="ECO:0000313" key="3">
    <source>
        <dbReference type="Proteomes" id="UP000054549"/>
    </source>
</evidence>
<dbReference type="Proteomes" id="UP000054549">
    <property type="component" value="Unassembled WGS sequence"/>
</dbReference>
<dbReference type="EMBL" id="KN818292">
    <property type="protein sequence ID" value="KIL60873.1"/>
    <property type="molecule type" value="Genomic_DNA"/>
</dbReference>
<dbReference type="HOGENOM" id="CLU_2196277_0_0_1"/>